<evidence type="ECO:0000256" key="3">
    <source>
        <dbReference type="ARBA" id="ARBA00022692"/>
    </source>
</evidence>
<dbReference type="RefSeq" id="WP_135367775.1">
    <property type="nucleotide sequence ID" value="NZ_RKLX01000007.1"/>
</dbReference>
<name>A0A4Z0JBM8_9LACO</name>
<dbReference type="GO" id="GO:0006011">
    <property type="term" value="P:UDP-alpha-D-glucose metabolic process"/>
    <property type="evidence" value="ECO:0007669"/>
    <property type="project" value="InterPro"/>
</dbReference>
<proteinExistence type="predicted"/>
<keyword evidence="3 6" id="KW-0812">Transmembrane</keyword>
<keyword evidence="8" id="KW-1185">Reference proteome</keyword>
<reference evidence="7 8" key="1">
    <citation type="submission" date="2018-10" db="EMBL/GenBank/DDBJ databases">
        <title>Lactobacillus sp. R7 and Lactobacillus sp. R19 isolated from fermented mustard green product of Taiwan.</title>
        <authorList>
            <person name="Lin S.-T."/>
        </authorList>
    </citation>
    <scope>NUCLEOTIDE SEQUENCE [LARGE SCALE GENOMIC DNA]</scope>
    <source>
        <strain evidence="7 8">BCRC 81129</strain>
    </source>
</reference>
<gene>
    <name evidence="7" type="ORF">EGT51_05620</name>
</gene>
<evidence type="ECO:0000256" key="1">
    <source>
        <dbReference type="ARBA" id="ARBA00004162"/>
    </source>
</evidence>
<dbReference type="InterPro" id="IPR018513">
    <property type="entry name" value="Cell_synthase_bac"/>
</dbReference>
<protein>
    <submittedName>
        <fullName evidence="7">Cellulose synthase</fullName>
    </submittedName>
</protein>
<dbReference type="Gene3D" id="2.60.120.260">
    <property type="entry name" value="Galactose-binding domain-like"/>
    <property type="match status" value="2"/>
</dbReference>
<accession>A0A4Z0JBM8</accession>
<evidence type="ECO:0000313" key="7">
    <source>
        <dbReference type="EMBL" id="TGD19100.1"/>
    </source>
</evidence>
<evidence type="ECO:0000256" key="5">
    <source>
        <dbReference type="ARBA" id="ARBA00023136"/>
    </source>
</evidence>
<keyword evidence="4 6" id="KW-1133">Transmembrane helix</keyword>
<dbReference type="Proteomes" id="UP000297348">
    <property type="component" value="Unassembled WGS sequence"/>
</dbReference>
<dbReference type="GO" id="GO:0005886">
    <property type="term" value="C:plasma membrane"/>
    <property type="evidence" value="ECO:0007669"/>
    <property type="project" value="UniProtKB-SubCell"/>
</dbReference>
<dbReference type="Pfam" id="PF03170">
    <property type="entry name" value="BcsB"/>
    <property type="match status" value="1"/>
</dbReference>
<comment type="caution">
    <text evidence="7">The sequence shown here is derived from an EMBL/GenBank/DDBJ whole genome shotgun (WGS) entry which is preliminary data.</text>
</comment>
<dbReference type="EMBL" id="RKLX01000007">
    <property type="protein sequence ID" value="TGD19100.1"/>
    <property type="molecule type" value="Genomic_DNA"/>
</dbReference>
<dbReference type="AlphaFoldDB" id="A0A4Z0JBM8"/>
<evidence type="ECO:0000256" key="6">
    <source>
        <dbReference type="SAM" id="Phobius"/>
    </source>
</evidence>
<sequence>MEWWGIFVNKSFINKQNGIRPNAINRAILASLLLILSVWGLLGITTTASAKTALKTYTQPFQNNTTSLSGQSVEMSTYFIKMDYWDVKRATLNLNYQVSQLSSRQLSDITVSLGGVKFASFRPKKQTGLQTKSIRIPLRLLAGQNELKISGQVLNRAGKQDYRLTQTPANWLTVDNRSDVNFQYALKAPTRNIDSFYDHFSGPDTIVNRNAYITVPNAANNAELAASMYALTGESRVITTENQQIPVVQFNNADGQKADYQLVMAEYQHLPARFQKLFRRADLKNAAQIKRADTKHKHYLVVTATTGALLEKAARFVANSELMKESKHPTERITLATQTFTSTLNYDGKYQLTTSADKIIGADHQERQYFVSLPVDRNNADGSTISIHLRYARNLDFRSSLATVYVNDTAIGSQRLSAARADNDTLTVTLPKGMALGNSFTVRVALDLPLKGSAATQNNHQTPWASIEPDSVARIKSAPGNDLLFSNYPNLFLKNSTYDNLAVVRPQTMSATDYQTLTNIFNLIGNYAENNRGKITFYRQSPSKTVIADANVIAFGTPRQNALIHRLNRRLYFKYNAAETGFLSNEKLSIEQKYGQTIGSAQLLRSPYNAQKGLLVVTGATATGTYLASTQINYQRNIAQYTGDAIIVDPDNNHNGYRFKKNKLINTALNTKQTISRHSQQLLYLGLGLIMIAVVTIALLLLLWKHGSLHRRKKGARHD</sequence>
<feature type="transmembrane region" description="Helical" evidence="6">
    <location>
        <begin position="682"/>
        <end position="704"/>
    </location>
</feature>
<dbReference type="PANTHER" id="PTHR39083:SF1">
    <property type="entry name" value="CYCLIC DI-GMP-BINDING PROTEIN"/>
    <property type="match status" value="1"/>
</dbReference>
<keyword evidence="2" id="KW-1003">Cell membrane</keyword>
<keyword evidence="5 6" id="KW-0472">Membrane</keyword>
<organism evidence="7 8">
    <name type="scientific">Levilactobacillus suantsaiihabitans</name>
    <dbReference type="NCBI Taxonomy" id="2487722"/>
    <lineage>
        <taxon>Bacteria</taxon>
        <taxon>Bacillati</taxon>
        <taxon>Bacillota</taxon>
        <taxon>Bacilli</taxon>
        <taxon>Lactobacillales</taxon>
        <taxon>Lactobacillaceae</taxon>
        <taxon>Levilactobacillus</taxon>
    </lineage>
</organism>
<comment type="subcellular location">
    <subcellularLocation>
        <location evidence="1">Cell membrane</location>
        <topology evidence="1">Single-pass membrane protein</topology>
    </subcellularLocation>
</comment>
<evidence type="ECO:0000256" key="2">
    <source>
        <dbReference type="ARBA" id="ARBA00022475"/>
    </source>
</evidence>
<dbReference type="PANTHER" id="PTHR39083">
    <property type="entry name" value="CYCLIC DI-GMP-BINDING PROTEIN"/>
    <property type="match status" value="1"/>
</dbReference>
<evidence type="ECO:0000313" key="8">
    <source>
        <dbReference type="Proteomes" id="UP000297348"/>
    </source>
</evidence>
<evidence type="ECO:0000256" key="4">
    <source>
        <dbReference type="ARBA" id="ARBA00022989"/>
    </source>
</evidence>
<dbReference type="OrthoDB" id="2655838at2"/>